<dbReference type="Proteomes" id="UP000037510">
    <property type="component" value="Unassembled WGS sequence"/>
</dbReference>
<dbReference type="STRING" id="104452.A0A0L7KU38"/>
<proteinExistence type="predicted"/>
<dbReference type="InterPro" id="IPR021859">
    <property type="entry name" value="XTBD"/>
</dbReference>
<evidence type="ECO:0000313" key="4">
    <source>
        <dbReference type="Proteomes" id="UP000037510"/>
    </source>
</evidence>
<dbReference type="PROSITE" id="PS51827">
    <property type="entry name" value="XTBD"/>
    <property type="match status" value="1"/>
</dbReference>
<accession>A0A0L7KU38</accession>
<feature type="non-terminal residue" evidence="3">
    <location>
        <position position="245"/>
    </location>
</feature>
<feature type="compositionally biased region" description="Basic and acidic residues" evidence="1">
    <location>
        <begin position="99"/>
        <end position="110"/>
    </location>
</feature>
<feature type="compositionally biased region" description="Basic and acidic residues" evidence="1">
    <location>
        <begin position="142"/>
        <end position="162"/>
    </location>
</feature>
<feature type="region of interest" description="Disordered" evidence="1">
    <location>
        <begin position="95"/>
        <end position="179"/>
    </location>
</feature>
<organism evidence="3 4">
    <name type="scientific">Operophtera brumata</name>
    <name type="common">Winter moth</name>
    <name type="synonym">Phalaena brumata</name>
    <dbReference type="NCBI Taxonomy" id="104452"/>
    <lineage>
        <taxon>Eukaryota</taxon>
        <taxon>Metazoa</taxon>
        <taxon>Ecdysozoa</taxon>
        <taxon>Arthropoda</taxon>
        <taxon>Hexapoda</taxon>
        <taxon>Insecta</taxon>
        <taxon>Pterygota</taxon>
        <taxon>Neoptera</taxon>
        <taxon>Endopterygota</taxon>
        <taxon>Lepidoptera</taxon>
        <taxon>Glossata</taxon>
        <taxon>Ditrysia</taxon>
        <taxon>Geometroidea</taxon>
        <taxon>Geometridae</taxon>
        <taxon>Larentiinae</taxon>
        <taxon>Operophtera</taxon>
    </lineage>
</organism>
<evidence type="ECO:0000259" key="2">
    <source>
        <dbReference type="PROSITE" id="PS51827"/>
    </source>
</evidence>
<evidence type="ECO:0000256" key="1">
    <source>
        <dbReference type="SAM" id="MobiDB-lite"/>
    </source>
</evidence>
<feature type="domain" description="XRN2-binding (XTBD)" evidence="2">
    <location>
        <begin position="9"/>
        <end position="96"/>
    </location>
</feature>
<dbReference type="PANTHER" id="PTHR48430:SF1">
    <property type="entry name" value="PARTNER OF XRN-2 PROTEIN 1"/>
    <property type="match status" value="1"/>
</dbReference>
<sequence length="245" mass="28216">MSFDVNWDIDKYKEDHESDDHWLLRRNFMERWKPSYPEERLVCLARVFANIEFMGCRYPSEVMQEVARMSKEVNKNLTYNNGQNKTKLQRTFVSASDAAEDRARGTKREGGIVVDGPPKKSNKINFVKPGEVTEETKSDDENEKHTDTNTESEFKEDTKSELGQEQSTESEVGPESQIKPEVERIDYVSELSQIECLDVTRFRYNMFGTRYGKLNDARISVNDVSGNARPRDDEFGTPVETTVAS</sequence>
<protein>
    <submittedName>
        <fullName evidence="3">NF-kappa-B-repressing factor</fullName>
    </submittedName>
</protein>
<feature type="region of interest" description="Disordered" evidence="1">
    <location>
        <begin position="225"/>
        <end position="245"/>
    </location>
</feature>
<evidence type="ECO:0000313" key="3">
    <source>
        <dbReference type="EMBL" id="KOB66772.1"/>
    </source>
</evidence>
<comment type="caution">
    <text evidence="3">The sequence shown here is derived from an EMBL/GenBank/DDBJ whole genome shotgun (WGS) entry which is preliminary data.</text>
</comment>
<dbReference type="Pfam" id="PF11952">
    <property type="entry name" value="XTBD"/>
    <property type="match status" value="1"/>
</dbReference>
<name>A0A0L7KU38_OPEBR</name>
<keyword evidence="4" id="KW-1185">Reference proteome</keyword>
<dbReference type="PANTHER" id="PTHR48430">
    <property type="entry name" value="PARTNER OF XRN-2 PROTEIN 1"/>
    <property type="match status" value="1"/>
</dbReference>
<dbReference type="AlphaFoldDB" id="A0A0L7KU38"/>
<dbReference type="EMBL" id="JTDY01005664">
    <property type="protein sequence ID" value="KOB66772.1"/>
    <property type="molecule type" value="Genomic_DNA"/>
</dbReference>
<gene>
    <name evidence="3" type="ORF">OBRU01_21569</name>
</gene>
<reference evidence="3 4" key="1">
    <citation type="journal article" date="2015" name="Genome Biol. Evol.">
        <title>The genome of winter moth (Operophtera brumata) provides a genomic perspective on sexual dimorphism and phenology.</title>
        <authorList>
            <person name="Derks M.F."/>
            <person name="Smit S."/>
            <person name="Salis L."/>
            <person name="Schijlen E."/>
            <person name="Bossers A."/>
            <person name="Mateman C."/>
            <person name="Pijl A.S."/>
            <person name="de Ridder D."/>
            <person name="Groenen M.A."/>
            <person name="Visser M.E."/>
            <person name="Megens H.J."/>
        </authorList>
    </citation>
    <scope>NUCLEOTIDE SEQUENCE [LARGE SCALE GENOMIC DNA]</scope>
    <source>
        <strain evidence="3">WM2013NL</strain>
        <tissue evidence="3">Head and thorax</tissue>
    </source>
</reference>